<accession>A0A485C0B1</accession>
<protein>
    <submittedName>
        <fullName evidence="1">PTS system fructose-specific transporter subunits IIBC</fullName>
    </submittedName>
</protein>
<gene>
    <name evidence="1" type="ORF">NCTC12993_05636</name>
</gene>
<dbReference type="AlphaFoldDB" id="A0A485C0B1"/>
<dbReference type="Pfam" id="PF25554">
    <property type="entry name" value="PTS_EIIB_BC_N"/>
    <property type="match status" value="1"/>
</dbReference>
<organism evidence="1 2">
    <name type="scientific">Kluyvera cryocrescens</name>
    <name type="common">Kluyvera citrophila</name>
    <dbReference type="NCBI Taxonomy" id="580"/>
    <lineage>
        <taxon>Bacteria</taxon>
        <taxon>Pseudomonadati</taxon>
        <taxon>Pseudomonadota</taxon>
        <taxon>Gammaproteobacteria</taxon>
        <taxon>Enterobacterales</taxon>
        <taxon>Enterobacteriaceae</taxon>
        <taxon>Kluyvera</taxon>
    </lineage>
</organism>
<name>A0A485C0B1_KLUCR</name>
<proteinExistence type="predicted"/>
<reference evidence="1 2" key="1">
    <citation type="submission" date="2019-03" db="EMBL/GenBank/DDBJ databases">
        <authorList>
            <consortium name="Pathogen Informatics"/>
        </authorList>
    </citation>
    <scope>NUCLEOTIDE SEQUENCE [LARGE SCALE GENOMIC DNA]</scope>
    <source>
        <strain evidence="1 2">NCTC12993</strain>
    </source>
</reference>
<evidence type="ECO:0000313" key="1">
    <source>
        <dbReference type="EMBL" id="VFS77766.1"/>
    </source>
</evidence>
<dbReference type="EMBL" id="CAADJD010000023">
    <property type="protein sequence ID" value="VFS77766.1"/>
    <property type="molecule type" value="Genomic_DNA"/>
</dbReference>
<evidence type="ECO:0000313" key="2">
    <source>
        <dbReference type="Proteomes" id="UP000401081"/>
    </source>
</evidence>
<dbReference type="Proteomes" id="UP000401081">
    <property type="component" value="Unassembled WGS sequence"/>
</dbReference>
<keyword evidence="2" id="KW-1185">Reference proteome</keyword>
<sequence>MKTLLIIDAKLGQARAYMAKTLLGTAAQKAHLELIDNPNDADLAIVFGIYFTSRYRAGRKTGLFR</sequence>